<feature type="transmembrane region" description="Helical" evidence="7">
    <location>
        <begin position="206"/>
        <end position="238"/>
    </location>
</feature>
<dbReference type="Gene3D" id="3.40.50.300">
    <property type="entry name" value="P-loop containing nucleotide triphosphate hydrolases"/>
    <property type="match status" value="1"/>
</dbReference>
<sequence length="533" mass="54555">MPLQFLFSVLSSLGLAGAIIAAARMADLGSRDGVHLAVVLGCTAVSVAATALLPGRIAAATGTRRAGLRRAALGRVLRAQDLPDAGRAVAVLGDDVDRAAVYRGTFLGPMLGSLTAPLLVLLAIGVWIDPVSAAVLALAAAVIPFAIRGFLALTKKSSGAYRRSSAQLAALLLDALRGLATLSYLGAERAFGRSLARRAEALRRSVLRVLAVSQSIILVIDLVFVLFFTLGAAALALWRLEDGHIGPAQAAALVLLSLVLSEPIDRVGQFFYQGASGRAAEARVRELESLRPPYPDAPGVSVADDPVDPGGTAGLGGGLRAENVTVSGPDGTLVLNDLDLNVPAGSTVGVVGESGAGKTTLLRLLAGLRAPDSGRIVVAGAQAASAPDAVRAAVAAVSQEAGVIDASIAANLRLAAPGASDAELWAVLEQAQLADEVRAMPAGLETRTGEAGRLLSGGQRSRLAIARALLRDAPVLLLDEPTAHLDPQAEARVTAAIRTAVAGRTAVIVSHRPAALAGVTDVYELREGRLVRR</sequence>
<feature type="transmembrane region" description="Helical" evidence="7">
    <location>
        <begin position="106"/>
        <end position="128"/>
    </location>
</feature>
<dbReference type="GO" id="GO:0005886">
    <property type="term" value="C:plasma membrane"/>
    <property type="evidence" value="ECO:0007669"/>
    <property type="project" value="UniProtKB-SubCell"/>
</dbReference>
<dbReference type="SUPFAM" id="SSF52540">
    <property type="entry name" value="P-loop containing nucleoside triphosphate hydrolases"/>
    <property type="match status" value="1"/>
</dbReference>
<dbReference type="GO" id="GO:0140359">
    <property type="term" value="F:ABC-type transporter activity"/>
    <property type="evidence" value="ECO:0007669"/>
    <property type="project" value="InterPro"/>
</dbReference>
<dbReference type="PROSITE" id="PS00211">
    <property type="entry name" value="ABC_TRANSPORTER_1"/>
    <property type="match status" value="1"/>
</dbReference>
<dbReference type="AlphaFoldDB" id="A0A8J2TYS9"/>
<dbReference type="InterPro" id="IPR003593">
    <property type="entry name" value="AAA+_ATPase"/>
</dbReference>
<dbReference type="PANTHER" id="PTHR24221:SF654">
    <property type="entry name" value="ATP-BINDING CASSETTE SUB-FAMILY B MEMBER 6"/>
    <property type="match status" value="1"/>
</dbReference>
<dbReference type="PROSITE" id="PS50893">
    <property type="entry name" value="ABC_TRANSPORTER_2"/>
    <property type="match status" value="1"/>
</dbReference>
<keyword evidence="6 7" id="KW-0472">Membrane</keyword>
<dbReference type="Pfam" id="PF00664">
    <property type="entry name" value="ABC_membrane"/>
    <property type="match status" value="1"/>
</dbReference>
<evidence type="ECO:0000313" key="10">
    <source>
        <dbReference type="EMBL" id="GGA17258.1"/>
    </source>
</evidence>
<dbReference type="SMART" id="SM00382">
    <property type="entry name" value="AAA"/>
    <property type="match status" value="1"/>
</dbReference>
<protein>
    <recommendedName>
        <fullName evidence="12">ATP-binding cassette subfamily C protein CydD</fullName>
    </recommendedName>
</protein>
<reference evidence="10" key="2">
    <citation type="submission" date="2020-09" db="EMBL/GenBank/DDBJ databases">
        <authorList>
            <person name="Sun Q."/>
            <person name="Zhou Y."/>
        </authorList>
    </citation>
    <scope>NUCLEOTIDE SEQUENCE</scope>
    <source>
        <strain evidence="10">CGMCC 1.12785</strain>
    </source>
</reference>
<dbReference type="RefSeq" id="WP_188550787.1">
    <property type="nucleotide sequence ID" value="NZ_BMFY01000008.1"/>
</dbReference>
<evidence type="ECO:0000256" key="7">
    <source>
        <dbReference type="SAM" id="Phobius"/>
    </source>
</evidence>
<evidence type="ECO:0000256" key="6">
    <source>
        <dbReference type="ARBA" id="ARBA00023136"/>
    </source>
</evidence>
<evidence type="ECO:0008006" key="12">
    <source>
        <dbReference type="Google" id="ProtNLM"/>
    </source>
</evidence>
<dbReference type="InterPro" id="IPR003439">
    <property type="entry name" value="ABC_transporter-like_ATP-bd"/>
</dbReference>
<dbReference type="InterPro" id="IPR017871">
    <property type="entry name" value="ABC_transporter-like_CS"/>
</dbReference>
<comment type="caution">
    <text evidence="10">The sequence shown here is derived from an EMBL/GenBank/DDBJ whole genome shotgun (WGS) entry which is preliminary data.</text>
</comment>
<dbReference type="SUPFAM" id="SSF90123">
    <property type="entry name" value="ABC transporter transmembrane region"/>
    <property type="match status" value="1"/>
</dbReference>
<dbReference type="InterPro" id="IPR036640">
    <property type="entry name" value="ABC1_TM_sf"/>
</dbReference>
<accession>A0A8J2TYS9</accession>
<dbReference type="GO" id="GO:0016887">
    <property type="term" value="F:ATP hydrolysis activity"/>
    <property type="evidence" value="ECO:0007669"/>
    <property type="project" value="InterPro"/>
</dbReference>
<gene>
    <name evidence="10" type="ORF">GCM10011333_20420</name>
</gene>
<organism evidence="10 11">
    <name type="scientific">Sediminivirga luteola</name>
    <dbReference type="NCBI Taxonomy" id="1774748"/>
    <lineage>
        <taxon>Bacteria</taxon>
        <taxon>Bacillati</taxon>
        <taxon>Actinomycetota</taxon>
        <taxon>Actinomycetes</taxon>
        <taxon>Micrococcales</taxon>
        <taxon>Brevibacteriaceae</taxon>
        <taxon>Sediminivirga</taxon>
    </lineage>
</organism>
<name>A0A8J2TYS9_9MICO</name>
<dbReference type="InterPro" id="IPR027417">
    <property type="entry name" value="P-loop_NTPase"/>
</dbReference>
<evidence type="ECO:0000313" key="11">
    <source>
        <dbReference type="Proteomes" id="UP000616114"/>
    </source>
</evidence>
<dbReference type="PANTHER" id="PTHR24221">
    <property type="entry name" value="ATP-BINDING CASSETTE SUB-FAMILY B"/>
    <property type="match status" value="1"/>
</dbReference>
<dbReference type="Pfam" id="PF00005">
    <property type="entry name" value="ABC_tran"/>
    <property type="match status" value="1"/>
</dbReference>
<evidence type="ECO:0000259" key="9">
    <source>
        <dbReference type="PROSITE" id="PS50929"/>
    </source>
</evidence>
<keyword evidence="3" id="KW-0547">Nucleotide-binding</keyword>
<keyword evidence="2 7" id="KW-0812">Transmembrane</keyword>
<dbReference type="PROSITE" id="PS50929">
    <property type="entry name" value="ABC_TM1F"/>
    <property type="match status" value="1"/>
</dbReference>
<feature type="domain" description="ABC transmembrane type-1" evidence="9">
    <location>
        <begin position="36"/>
        <end position="276"/>
    </location>
</feature>
<keyword evidence="5 7" id="KW-1133">Transmembrane helix</keyword>
<dbReference type="Proteomes" id="UP000616114">
    <property type="component" value="Unassembled WGS sequence"/>
</dbReference>
<feature type="transmembrane region" description="Helical" evidence="7">
    <location>
        <begin position="34"/>
        <end position="55"/>
    </location>
</feature>
<evidence type="ECO:0000256" key="2">
    <source>
        <dbReference type="ARBA" id="ARBA00022692"/>
    </source>
</evidence>
<evidence type="ECO:0000256" key="1">
    <source>
        <dbReference type="ARBA" id="ARBA00004651"/>
    </source>
</evidence>
<dbReference type="InterPro" id="IPR039421">
    <property type="entry name" value="Type_1_exporter"/>
</dbReference>
<evidence type="ECO:0000256" key="4">
    <source>
        <dbReference type="ARBA" id="ARBA00022840"/>
    </source>
</evidence>
<comment type="subcellular location">
    <subcellularLocation>
        <location evidence="1">Cell membrane</location>
        <topology evidence="1">Multi-pass membrane protein</topology>
    </subcellularLocation>
</comment>
<keyword evidence="4" id="KW-0067">ATP-binding</keyword>
<dbReference type="Gene3D" id="1.20.1560.10">
    <property type="entry name" value="ABC transporter type 1, transmembrane domain"/>
    <property type="match status" value="1"/>
</dbReference>
<reference evidence="10" key="1">
    <citation type="journal article" date="2014" name="Int. J. Syst. Evol. Microbiol.">
        <title>Complete genome sequence of Corynebacterium casei LMG S-19264T (=DSM 44701T), isolated from a smear-ripened cheese.</title>
        <authorList>
            <consortium name="US DOE Joint Genome Institute (JGI-PGF)"/>
            <person name="Walter F."/>
            <person name="Albersmeier A."/>
            <person name="Kalinowski J."/>
            <person name="Ruckert C."/>
        </authorList>
    </citation>
    <scope>NUCLEOTIDE SEQUENCE</scope>
    <source>
        <strain evidence="10">CGMCC 1.12785</strain>
    </source>
</reference>
<evidence type="ECO:0000259" key="8">
    <source>
        <dbReference type="PROSITE" id="PS50893"/>
    </source>
</evidence>
<proteinExistence type="predicted"/>
<dbReference type="GO" id="GO:0005524">
    <property type="term" value="F:ATP binding"/>
    <property type="evidence" value="ECO:0007669"/>
    <property type="project" value="UniProtKB-KW"/>
</dbReference>
<feature type="transmembrane region" description="Helical" evidence="7">
    <location>
        <begin position="134"/>
        <end position="153"/>
    </location>
</feature>
<feature type="domain" description="ABC transporter" evidence="8">
    <location>
        <begin position="319"/>
        <end position="533"/>
    </location>
</feature>
<keyword evidence="11" id="KW-1185">Reference proteome</keyword>
<dbReference type="EMBL" id="BMFY01000008">
    <property type="protein sequence ID" value="GGA17258.1"/>
    <property type="molecule type" value="Genomic_DNA"/>
</dbReference>
<evidence type="ECO:0000256" key="3">
    <source>
        <dbReference type="ARBA" id="ARBA00022741"/>
    </source>
</evidence>
<dbReference type="InterPro" id="IPR011527">
    <property type="entry name" value="ABC1_TM_dom"/>
</dbReference>
<evidence type="ECO:0000256" key="5">
    <source>
        <dbReference type="ARBA" id="ARBA00022989"/>
    </source>
</evidence>